<dbReference type="EMBL" id="CCSD01000109">
    <property type="protein sequence ID" value="CDZ92266.1"/>
    <property type="molecule type" value="Genomic_DNA"/>
</dbReference>
<evidence type="ECO:0000313" key="2">
    <source>
        <dbReference type="EMBL" id="CDZ92266.1"/>
    </source>
</evidence>
<name>A0A098BX16_9NOCA</name>
<proteinExistence type="predicted"/>
<dbReference type="Proteomes" id="UP000042997">
    <property type="component" value="Unassembled WGS sequence"/>
</dbReference>
<accession>A0A098BX16</accession>
<sequence length="178" mass="19585">MGHSQVPGQADRAVVAFGDQVPRARLFQRFPRRADQLRPAVAALDAGRAWLDVATCARRSASSPRGDESVSLAHDNARAAAGGYPGAGADQNDTQRLADAQAEIAKLRERNRELVGRNDVLVQQVRDWADENGRLARRLDTALRTDAARRRVLDMWCTDPLRPYLPSIHLITALETAL</sequence>
<gene>
    <name evidence="2" type="ORF">RHRU231_930145</name>
</gene>
<reference evidence="2 3" key="1">
    <citation type="journal article" date="2014" name="Genome Announc.">
        <title>Draft Genome Sequence of Propane- and Butane-Oxidizing Actinobacterium Rhodococcus ruber IEGM 231.</title>
        <authorList>
            <person name="Ivshina I.B."/>
            <person name="Kuyukina M.S."/>
            <person name="Krivoruchko A.V."/>
            <person name="Barbe V."/>
            <person name="Fischer C."/>
        </authorList>
    </citation>
    <scope>NUCLEOTIDE SEQUENCE [LARGE SCALE GENOMIC DNA]</scope>
</reference>
<dbReference type="AlphaFoldDB" id="A0A098BX16"/>
<evidence type="ECO:0008006" key="4">
    <source>
        <dbReference type="Google" id="ProtNLM"/>
    </source>
</evidence>
<evidence type="ECO:0000256" key="1">
    <source>
        <dbReference type="SAM" id="Coils"/>
    </source>
</evidence>
<feature type="coiled-coil region" evidence="1">
    <location>
        <begin position="90"/>
        <end position="124"/>
    </location>
</feature>
<evidence type="ECO:0000313" key="3">
    <source>
        <dbReference type="Proteomes" id="UP000042997"/>
    </source>
</evidence>
<organism evidence="2 3">
    <name type="scientific">Rhodococcus ruber</name>
    <dbReference type="NCBI Taxonomy" id="1830"/>
    <lineage>
        <taxon>Bacteria</taxon>
        <taxon>Bacillati</taxon>
        <taxon>Actinomycetota</taxon>
        <taxon>Actinomycetes</taxon>
        <taxon>Mycobacteriales</taxon>
        <taxon>Nocardiaceae</taxon>
        <taxon>Rhodococcus</taxon>
    </lineage>
</organism>
<keyword evidence="1" id="KW-0175">Coiled coil</keyword>
<protein>
    <recommendedName>
        <fullName evidence="4">Transposase</fullName>
    </recommendedName>
</protein>